<comment type="subcellular location">
    <subcellularLocation>
        <location evidence="1">Nucleus</location>
    </subcellularLocation>
</comment>
<dbReference type="PANTHER" id="PTHR19303">
    <property type="entry name" value="TRANSPOSON"/>
    <property type="match status" value="1"/>
</dbReference>
<organism evidence="4 5">
    <name type="scientific">Caerostris darwini</name>
    <dbReference type="NCBI Taxonomy" id="1538125"/>
    <lineage>
        <taxon>Eukaryota</taxon>
        <taxon>Metazoa</taxon>
        <taxon>Ecdysozoa</taxon>
        <taxon>Arthropoda</taxon>
        <taxon>Chelicerata</taxon>
        <taxon>Arachnida</taxon>
        <taxon>Araneae</taxon>
        <taxon>Araneomorphae</taxon>
        <taxon>Entelegynae</taxon>
        <taxon>Araneoidea</taxon>
        <taxon>Araneidae</taxon>
        <taxon>Caerostris</taxon>
    </lineage>
</organism>
<evidence type="ECO:0000259" key="2">
    <source>
        <dbReference type="Pfam" id="PF03184"/>
    </source>
</evidence>
<proteinExistence type="predicted"/>
<evidence type="ECO:0000259" key="3">
    <source>
        <dbReference type="Pfam" id="PF05225"/>
    </source>
</evidence>
<protein>
    <submittedName>
        <fullName evidence="4">DDE-1 domain-containing protein</fullName>
    </submittedName>
</protein>
<dbReference type="SUPFAM" id="SSF46689">
    <property type="entry name" value="Homeodomain-like"/>
    <property type="match status" value="1"/>
</dbReference>
<dbReference type="Pfam" id="PF03184">
    <property type="entry name" value="DDE_1"/>
    <property type="match status" value="1"/>
</dbReference>
<dbReference type="EMBL" id="BPLQ01014974">
    <property type="protein sequence ID" value="GIY84847.1"/>
    <property type="molecule type" value="Genomic_DNA"/>
</dbReference>
<dbReference type="Gene3D" id="1.10.10.60">
    <property type="entry name" value="Homeodomain-like"/>
    <property type="match status" value="1"/>
</dbReference>
<dbReference type="GO" id="GO:0003677">
    <property type="term" value="F:DNA binding"/>
    <property type="evidence" value="ECO:0007669"/>
    <property type="project" value="InterPro"/>
</dbReference>
<keyword evidence="5" id="KW-1185">Reference proteome</keyword>
<evidence type="ECO:0000256" key="1">
    <source>
        <dbReference type="ARBA" id="ARBA00004123"/>
    </source>
</evidence>
<dbReference type="InterPro" id="IPR004875">
    <property type="entry name" value="DDE_SF_endonuclease_dom"/>
</dbReference>
<dbReference type="Proteomes" id="UP001054837">
    <property type="component" value="Unassembled WGS sequence"/>
</dbReference>
<dbReference type="InterPro" id="IPR050863">
    <property type="entry name" value="CenT-Element_Derived"/>
</dbReference>
<dbReference type="InterPro" id="IPR007889">
    <property type="entry name" value="HTH_Psq"/>
</dbReference>
<dbReference type="GO" id="GO:0005634">
    <property type="term" value="C:nucleus"/>
    <property type="evidence" value="ECO:0007669"/>
    <property type="project" value="UniProtKB-SubCell"/>
</dbReference>
<sequence>MSRKINKRQYRCTTYTAEAMRLAFQSVRSGQYTGRRAAAEFNVPYGTLNKKLSGRAPVEAHGAGRPIEITVKNEQKFAECLAISGNYGYGYSRNEIKELVAEFVKQEDIKTRWTDGKPGYEWLKNFLKRHPEVKVRKDEHFTHKRLEGVDPFAVYRFYDDLERLYQNEKLTDSNLHRIYNVAKVSFLDDSEEVLLSRCSKCVMKVPQNEEKMETSVLVCVGADGKKLHPLIVFPGRCLLPSRITNKSLPGTAYYTASARKWMEGSLFNYWFEHVFISQIPSLIERCGKSVILLFDGSSLHISIQALTLAVKHNVIFVKLPPKLSNHLQPMSRTCLATLNTAWDERLLFWTGESLSTTQKLFGQLVGIIWNQHFGKRIVKKAFETTGIFPPNRKKFPESTFSLVSLKRYIGRSQYPVKRVKVGNDQPSSATEDVVDHSVNLNPVYEIAKSSAVSLKRYIGRSQYSVKRVKVGNDRLSSAAEDAVDDSVISDPVYEIAKSSAVSKKSASNLFKQFLYKKRAPNDAPIDQTSIGVKRKMITLE</sequence>
<feature type="domain" description="HTH psq-type" evidence="3">
    <location>
        <begin position="17"/>
        <end position="55"/>
    </location>
</feature>
<accession>A0AAV4WPU1</accession>
<reference evidence="4 5" key="1">
    <citation type="submission" date="2021-06" db="EMBL/GenBank/DDBJ databases">
        <title>Caerostris darwini draft genome.</title>
        <authorList>
            <person name="Kono N."/>
            <person name="Arakawa K."/>
        </authorList>
    </citation>
    <scope>NUCLEOTIDE SEQUENCE [LARGE SCALE GENOMIC DNA]</scope>
</reference>
<gene>
    <name evidence="4" type="primary">AVEN_238474_1</name>
    <name evidence="4" type="ORF">CDAR_208941</name>
</gene>
<evidence type="ECO:0000313" key="4">
    <source>
        <dbReference type="EMBL" id="GIY84847.1"/>
    </source>
</evidence>
<dbReference type="AlphaFoldDB" id="A0AAV4WPU1"/>
<evidence type="ECO:0000313" key="5">
    <source>
        <dbReference type="Proteomes" id="UP001054837"/>
    </source>
</evidence>
<name>A0AAV4WPU1_9ARAC</name>
<dbReference type="PANTHER" id="PTHR19303:SF74">
    <property type="entry name" value="POGO TRANSPOSABLE ELEMENT WITH KRAB DOMAIN"/>
    <property type="match status" value="1"/>
</dbReference>
<feature type="domain" description="DDE-1" evidence="2">
    <location>
        <begin position="214"/>
        <end position="352"/>
    </location>
</feature>
<comment type="caution">
    <text evidence="4">The sequence shown here is derived from an EMBL/GenBank/DDBJ whole genome shotgun (WGS) entry which is preliminary data.</text>
</comment>
<dbReference type="InterPro" id="IPR009057">
    <property type="entry name" value="Homeodomain-like_sf"/>
</dbReference>
<dbReference type="Pfam" id="PF05225">
    <property type="entry name" value="HTH_psq"/>
    <property type="match status" value="1"/>
</dbReference>